<dbReference type="PANTHER" id="PTHR47371:SF3">
    <property type="entry name" value="PHOSPHOGLYCEROL TRANSFERASE I"/>
    <property type="match status" value="1"/>
</dbReference>
<evidence type="ECO:0000256" key="6">
    <source>
        <dbReference type="ARBA" id="ARBA00023136"/>
    </source>
</evidence>
<evidence type="ECO:0000256" key="1">
    <source>
        <dbReference type="ARBA" id="ARBA00004651"/>
    </source>
</evidence>
<proteinExistence type="predicted"/>
<dbReference type="CDD" id="cd16015">
    <property type="entry name" value="LTA_synthase"/>
    <property type="match status" value="1"/>
</dbReference>
<evidence type="ECO:0000313" key="10">
    <source>
        <dbReference type="Proteomes" id="UP001146336"/>
    </source>
</evidence>
<dbReference type="Gene3D" id="3.40.720.10">
    <property type="entry name" value="Alkaline Phosphatase, subunit A"/>
    <property type="match status" value="1"/>
</dbReference>
<evidence type="ECO:0000256" key="7">
    <source>
        <dbReference type="SAM" id="Phobius"/>
    </source>
</evidence>
<feature type="domain" description="Sulfatase N-terminal" evidence="8">
    <location>
        <begin position="301"/>
        <end position="595"/>
    </location>
</feature>
<sequence length="676" mass="74997">MTKINQITLKPGVVKALIITAVSLLLGLVTTFAFQVAAVNQGWGMTGQTGDGAKAARGIVWWILGHRGILYLSALWLAGFFAMLLTMFNRWYTAILIYVGLSVSLTLALYQKMMLRNEAILPSDVSELASAHSLLKMLDAGMLHTIVVAVIGFVVVFVLLVMSDWLIHHGAWRNQPNQPFAKRFRKVLNIVVAPVYHRRWPRIVTVVVMAVLMSLPVVMPTKALDTIYGALDNQPQDFASSADAAMNGPMLVFLKNANVNTVYMDEPDGYSEAKMAAIEKKYTTVAKDINATRQNSSFKGQTVIYLLSESLMDPERIPSIKTNQTVVPNLKEIMSQTASGLMVSSGFGGGTANMEYMSLTGMPVAGYNKKIDTPYTQMISHVKAAPSILSYFDSTASIHPFNGTFYNRKGAYKKLGMQAFYNTDSDSSGGLPFGHHLPGGGYISDEAAFLDLEYYIKKADDKDSQFVQLLTMQNHLPYPENSLELPDEDKITADVPDKEAKGQVETYLEGIHQTDKQLPLLLEKLNETSRPITLLFYGDHWPGIFTFVNQQKNPVLSHTAEYFIWQNDAAKEKNGTGDVSHPYASPSDFSSMMLQMSNMKVTPYFALQTEIADKVPAVANFKRLNDGKLAFVDAEGKEISESKLSKKQRDLLADLRYVQYDLSQGDGYLTTSNFFK</sequence>
<feature type="transmembrane region" description="Helical" evidence="7">
    <location>
        <begin position="91"/>
        <end position="110"/>
    </location>
</feature>
<evidence type="ECO:0000313" key="9">
    <source>
        <dbReference type="EMBL" id="MDF9300112.1"/>
    </source>
</evidence>
<dbReference type="InterPro" id="IPR000917">
    <property type="entry name" value="Sulfatase_N"/>
</dbReference>
<evidence type="ECO:0000259" key="8">
    <source>
        <dbReference type="Pfam" id="PF00884"/>
    </source>
</evidence>
<feature type="transmembrane region" description="Helical" evidence="7">
    <location>
        <begin position="59"/>
        <end position="84"/>
    </location>
</feature>
<evidence type="ECO:0000256" key="3">
    <source>
        <dbReference type="ARBA" id="ARBA00022475"/>
    </source>
</evidence>
<feature type="transmembrane region" description="Helical" evidence="7">
    <location>
        <begin position="12"/>
        <end position="39"/>
    </location>
</feature>
<keyword evidence="5 7" id="KW-1133">Transmembrane helix</keyword>
<evidence type="ECO:0000256" key="2">
    <source>
        <dbReference type="ARBA" id="ARBA00004936"/>
    </source>
</evidence>
<dbReference type="Pfam" id="PF00884">
    <property type="entry name" value="Sulfatase"/>
    <property type="match status" value="1"/>
</dbReference>
<evidence type="ECO:0000256" key="5">
    <source>
        <dbReference type="ARBA" id="ARBA00022989"/>
    </source>
</evidence>
<dbReference type="RefSeq" id="WP_199404250.1">
    <property type="nucleotide sequence ID" value="NZ_JAOZFC020000001.1"/>
</dbReference>
<organism evidence="9 10">
    <name type="scientific">Weissella fermenti</name>
    <dbReference type="NCBI Taxonomy" id="2987699"/>
    <lineage>
        <taxon>Bacteria</taxon>
        <taxon>Bacillati</taxon>
        <taxon>Bacillota</taxon>
        <taxon>Bacilli</taxon>
        <taxon>Lactobacillales</taxon>
        <taxon>Lactobacillaceae</taxon>
        <taxon>Weissella</taxon>
    </lineage>
</organism>
<feature type="transmembrane region" description="Helical" evidence="7">
    <location>
        <begin position="142"/>
        <end position="167"/>
    </location>
</feature>
<keyword evidence="10" id="KW-1185">Reference proteome</keyword>
<comment type="caution">
    <text evidence="9">The sequence shown here is derived from an EMBL/GenBank/DDBJ whole genome shotgun (WGS) entry which is preliminary data.</text>
</comment>
<feature type="transmembrane region" description="Helical" evidence="7">
    <location>
        <begin position="200"/>
        <end position="219"/>
    </location>
</feature>
<evidence type="ECO:0000256" key="4">
    <source>
        <dbReference type="ARBA" id="ARBA00022692"/>
    </source>
</evidence>
<reference evidence="9" key="1">
    <citation type="submission" date="2023-03" db="EMBL/GenBank/DDBJ databases">
        <title>Comparative genomics of Weissella fermenti BK2, and weissella type species.</title>
        <authorList>
            <person name="Lee J.K."/>
            <person name="Baek J.H."/>
            <person name="Kim J.M."/>
            <person name="Choi D.G."/>
            <person name="Jeon C.O."/>
        </authorList>
    </citation>
    <scope>NUCLEOTIDE SEQUENCE</scope>
    <source>
        <strain evidence="9">BK2</strain>
    </source>
</reference>
<dbReference type="InterPro" id="IPR017850">
    <property type="entry name" value="Alkaline_phosphatase_core_sf"/>
</dbReference>
<accession>A0ABT6D3M3</accession>
<dbReference type="Proteomes" id="UP001146336">
    <property type="component" value="Unassembled WGS sequence"/>
</dbReference>
<comment type="pathway">
    <text evidence="2">Cell wall biogenesis; lipoteichoic acid biosynthesis.</text>
</comment>
<dbReference type="EMBL" id="JAOZFC020000001">
    <property type="protein sequence ID" value="MDF9300112.1"/>
    <property type="molecule type" value="Genomic_DNA"/>
</dbReference>
<name>A0ABT6D3M3_9LACO</name>
<dbReference type="PANTHER" id="PTHR47371">
    <property type="entry name" value="LIPOTEICHOIC ACID SYNTHASE"/>
    <property type="match status" value="1"/>
</dbReference>
<dbReference type="InterPro" id="IPR050448">
    <property type="entry name" value="OpgB/LTA_synthase_biosynth"/>
</dbReference>
<comment type="subcellular location">
    <subcellularLocation>
        <location evidence="1">Cell membrane</location>
        <topology evidence="1">Multi-pass membrane protein</topology>
    </subcellularLocation>
</comment>
<keyword evidence="3" id="KW-1003">Cell membrane</keyword>
<keyword evidence="4 7" id="KW-0812">Transmembrane</keyword>
<protein>
    <submittedName>
        <fullName evidence="9">LTA synthase family protein</fullName>
    </submittedName>
</protein>
<dbReference type="SUPFAM" id="SSF53649">
    <property type="entry name" value="Alkaline phosphatase-like"/>
    <property type="match status" value="1"/>
</dbReference>
<gene>
    <name evidence="9" type="ORF">OIT47_007500</name>
</gene>
<keyword evidence="6 7" id="KW-0472">Membrane</keyword>